<evidence type="ECO:0000259" key="2">
    <source>
        <dbReference type="Pfam" id="PF04865"/>
    </source>
</evidence>
<proteinExistence type="inferred from homology"/>
<dbReference type="InterPro" id="IPR006949">
    <property type="entry name" value="Barrel_Baseplate_J-like"/>
</dbReference>
<dbReference type="Pfam" id="PF26079">
    <property type="entry name" value="Baseplate_J_C"/>
    <property type="match status" value="1"/>
</dbReference>
<evidence type="ECO:0000313" key="5">
    <source>
        <dbReference type="EMBL" id="CFQ57700.1"/>
    </source>
</evidence>
<feature type="domain" description="Baseplate protein J-like barrel" evidence="2">
    <location>
        <begin position="90"/>
        <end position="159"/>
    </location>
</feature>
<dbReference type="AlphaFoldDB" id="A0A0H5GK99"/>
<dbReference type="PANTHER" id="PTHR37829">
    <property type="entry name" value="PHAGE-LIKE ELEMENT PBSX PROTEIN XKDT"/>
    <property type="match status" value="1"/>
</dbReference>
<evidence type="ECO:0000259" key="3">
    <source>
        <dbReference type="Pfam" id="PF26078"/>
    </source>
</evidence>
<dbReference type="InterPro" id="IPR052399">
    <property type="entry name" value="Phage_Baseplate_Assmbl_Protein"/>
</dbReference>
<dbReference type="PANTHER" id="PTHR37829:SF3">
    <property type="entry name" value="PROTEIN JAYE-RELATED"/>
    <property type="match status" value="1"/>
</dbReference>
<feature type="domain" description="Baseplate J-like C-terminal" evidence="4">
    <location>
        <begin position="280"/>
        <end position="354"/>
    </location>
</feature>
<dbReference type="InterPro" id="IPR058531">
    <property type="entry name" value="Baseplate_J_M"/>
</dbReference>
<evidence type="ECO:0000256" key="1">
    <source>
        <dbReference type="ARBA" id="ARBA00038087"/>
    </source>
</evidence>
<protein>
    <submittedName>
        <fullName evidence="5">Baseplate J family protein</fullName>
    </submittedName>
</protein>
<name>A0A0H5GK99_YEREN</name>
<dbReference type="RefSeq" id="WP_023160768.1">
    <property type="nucleotide sequence ID" value="NZ_CGBR01000005.1"/>
</dbReference>
<dbReference type="Proteomes" id="UP000048841">
    <property type="component" value="Unassembled WGS sequence"/>
</dbReference>
<sequence length="357" mass="38536">MPFNVPTIRQLINTGAQDIQIELDEQLPIVGVERALNIAFSGSVRDLYDYQSWIVAQIIPSPNSDDQTIIDTARNEGVIQKQATFATGPVVFNGNRPIPLDTEMQTATGIGYSVIDAGESANGIITVIVQANIIGSTGNIDGESTLTLIQPIAGVESVGVVGDDGIRNGTDIEPISELLDRLLFRKRNPPVGGAVHDYVGWVREVPGVSRAWAEDLWHGLGTVGLAWVYDGRTDITPTSADKIAMHEYLFRHTDPATGEYVGKPGGTEVWIFDLTLKPLNPNIKLTPDTAETRAATLTNLNLLQRQLSPGETLLLSALRTAIGTANGVKDYQLNIAADITCQDEELITIGEVTWLTA</sequence>
<dbReference type="EMBL" id="CGBR01000005">
    <property type="protein sequence ID" value="CFQ57700.1"/>
    <property type="molecule type" value="Genomic_DNA"/>
</dbReference>
<evidence type="ECO:0000313" key="6">
    <source>
        <dbReference type="Proteomes" id="UP000048841"/>
    </source>
</evidence>
<organism evidence="5 6">
    <name type="scientific">Yersinia enterocolitica</name>
    <dbReference type="NCBI Taxonomy" id="630"/>
    <lineage>
        <taxon>Bacteria</taxon>
        <taxon>Pseudomonadati</taxon>
        <taxon>Pseudomonadota</taxon>
        <taxon>Gammaproteobacteria</taxon>
        <taxon>Enterobacterales</taxon>
        <taxon>Yersiniaceae</taxon>
        <taxon>Yersinia</taxon>
    </lineage>
</organism>
<accession>A0A0H5GK99</accession>
<dbReference type="InterPro" id="IPR058530">
    <property type="entry name" value="Baseplate_J-like_C"/>
</dbReference>
<evidence type="ECO:0000259" key="4">
    <source>
        <dbReference type="Pfam" id="PF26079"/>
    </source>
</evidence>
<dbReference type="Pfam" id="PF26078">
    <property type="entry name" value="Baseplate_J_M"/>
    <property type="match status" value="1"/>
</dbReference>
<feature type="domain" description="Baseplate J-like central" evidence="3">
    <location>
        <begin position="190"/>
        <end position="271"/>
    </location>
</feature>
<dbReference type="Pfam" id="PF04865">
    <property type="entry name" value="Baseplate_J"/>
    <property type="match status" value="1"/>
</dbReference>
<reference evidence="5 6" key="1">
    <citation type="submission" date="2015-03" db="EMBL/GenBank/DDBJ databases">
        <authorList>
            <person name="Murphy D."/>
        </authorList>
    </citation>
    <scope>NUCLEOTIDE SEQUENCE [LARGE SCALE GENOMIC DNA]</scope>
    <source>
        <strain evidence="5 6">IP26249</strain>
    </source>
</reference>
<gene>
    <name evidence="5" type="ORF">ERS137941_01205</name>
</gene>
<comment type="similarity">
    <text evidence="1">Belongs to the Mu gp47/PBSX XkdT family.</text>
</comment>